<dbReference type="WBParaSite" id="GPUH_0000958101-mRNA-1">
    <property type="protein sequence ID" value="GPUH_0000958101-mRNA-1"/>
    <property type="gene ID" value="GPUH_0000958101"/>
</dbReference>
<evidence type="ECO:0000313" key="2">
    <source>
        <dbReference type="EMBL" id="VDK73908.1"/>
    </source>
</evidence>
<evidence type="ECO:0000313" key="4">
    <source>
        <dbReference type="WBParaSite" id="GPUH_0000958101-mRNA-1"/>
    </source>
</evidence>
<sequence length="49" mass="5323">MQGAGSAYDTVDEKMDVDSMKKSQKPPGLVERVVAFRDSGVGFDVEFVV</sequence>
<dbReference type="AlphaFoldDB" id="A0A183DLH9"/>
<protein>
    <submittedName>
        <fullName evidence="2 4">Uncharacterized protein</fullName>
    </submittedName>
</protein>
<gene>
    <name evidence="2" type="ORF">GPUH_LOCUS9566</name>
</gene>
<name>A0A183DLH9_9BILA</name>
<evidence type="ECO:0000256" key="1">
    <source>
        <dbReference type="SAM" id="MobiDB-lite"/>
    </source>
</evidence>
<proteinExistence type="predicted"/>
<feature type="compositionally biased region" description="Basic and acidic residues" evidence="1">
    <location>
        <begin position="11"/>
        <end position="21"/>
    </location>
</feature>
<keyword evidence="3" id="KW-1185">Reference proteome</keyword>
<organism evidence="4">
    <name type="scientific">Gongylonema pulchrum</name>
    <dbReference type="NCBI Taxonomy" id="637853"/>
    <lineage>
        <taxon>Eukaryota</taxon>
        <taxon>Metazoa</taxon>
        <taxon>Ecdysozoa</taxon>
        <taxon>Nematoda</taxon>
        <taxon>Chromadorea</taxon>
        <taxon>Rhabditida</taxon>
        <taxon>Spirurina</taxon>
        <taxon>Spiruromorpha</taxon>
        <taxon>Spiruroidea</taxon>
        <taxon>Gongylonematidae</taxon>
        <taxon>Gongylonema</taxon>
    </lineage>
</organism>
<dbReference type="Proteomes" id="UP000271098">
    <property type="component" value="Unassembled WGS sequence"/>
</dbReference>
<reference evidence="2 3" key="2">
    <citation type="submission" date="2018-11" db="EMBL/GenBank/DDBJ databases">
        <authorList>
            <consortium name="Pathogen Informatics"/>
        </authorList>
    </citation>
    <scope>NUCLEOTIDE SEQUENCE [LARGE SCALE GENOMIC DNA]</scope>
</reference>
<feature type="region of interest" description="Disordered" evidence="1">
    <location>
        <begin position="1"/>
        <end position="24"/>
    </location>
</feature>
<dbReference type="EMBL" id="UYRT01031796">
    <property type="protein sequence ID" value="VDK73908.1"/>
    <property type="molecule type" value="Genomic_DNA"/>
</dbReference>
<accession>A0A183DLH9</accession>
<evidence type="ECO:0000313" key="3">
    <source>
        <dbReference type="Proteomes" id="UP000271098"/>
    </source>
</evidence>
<reference evidence="4" key="1">
    <citation type="submission" date="2016-06" db="UniProtKB">
        <authorList>
            <consortium name="WormBaseParasite"/>
        </authorList>
    </citation>
    <scope>IDENTIFICATION</scope>
</reference>